<evidence type="ECO:0000313" key="2">
    <source>
        <dbReference type="EMBL" id="PYH93520.1"/>
    </source>
</evidence>
<evidence type="ECO:0000313" key="3">
    <source>
        <dbReference type="Proteomes" id="UP000247810"/>
    </source>
</evidence>
<gene>
    <name evidence="2" type="ORF">BO71DRAFT_253682</name>
</gene>
<keyword evidence="3" id="KW-1185">Reference proteome</keyword>
<feature type="transmembrane region" description="Helical" evidence="1">
    <location>
        <begin position="20"/>
        <end position="41"/>
    </location>
</feature>
<evidence type="ECO:0000256" key="1">
    <source>
        <dbReference type="SAM" id="Phobius"/>
    </source>
</evidence>
<sequence>MDSCMDRWMDGWMDGARTLHLASYLSICLSSVCILYCGCWMQCGRLRTALHCTALDWTGR</sequence>
<keyword evidence="1" id="KW-0472">Membrane</keyword>
<accession>A0A319D8B1</accession>
<organism evidence="2 3">
    <name type="scientific">Aspergillus ellipticus CBS 707.79</name>
    <dbReference type="NCBI Taxonomy" id="1448320"/>
    <lineage>
        <taxon>Eukaryota</taxon>
        <taxon>Fungi</taxon>
        <taxon>Dikarya</taxon>
        <taxon>Ascomycota</taxon>
        <taxon>Pezizomycotina</taxon>
        <taxon>Eurotiomycetes</taxon>
        <taxon>Eurotiomycetidae</taxon>
        <taxon>Eurotiales</taxon>
        <taxon>Aspergillaceae</taxon>
        <taxon>Aspergillus</taxon>
        <taxon>Aspergillus subgen. Circumdati</taxon>
    </lineage>
</organism>
<protein>
    <submittedName>
        <fullName evidence="2">Uncharacterized protein</fullName>
    </submittedName>
</protein>
<keyword evidence="1" id="KW-1133">Transmembrane helix</keyword>
<dbReference type="EMBL" id="KZ825891">
    <property type="protein sequence ID" value="PYH93520.1"/>
    <property type="molecule type" value="Genomic_DNA"/>
</dbReference>
<dbReference type="AlphaFoldDB" id="A0A319D8B1"/>
<name>A0A319D8B1_9EURO</name>
<dbReference type="VEuPathDB" id="FungiDB:BO71DRAFT_253682"/>
<proteinExistence type="predicted"/>
<keyword evidence="1" id="KW-0812">Transmembrane</keyword>
<dbReference type="Proteomes" id="UP000247810">
    <property type="component" value="Unassembled WGS sequence"/>
</dbReference>
<reference evidence="2 3" key="1">
    <citation type="submission" date="2018-02" db="EMBL/GenBank/DDBJ databases">
        <title>The genomes of Aspergillus section Nigri reveals drivers in fungal speciation.</title>
        <authorList>
            <consortium name="DOE Joint Genome Institute"/>
            <person name="Vesth T.C."/>
            <person name="Nybo J."/>
            <person name="Theobald S."/>
            <person name="Brandl J."/>
            <person name="Frisvad J.C."/>
            <person name="Nielsen K.F."/>
            <person name="Lyhne E.K."/>
            <person name="Kogle M.E."/>
            <person name="Kuo A."/>
            <person name="Riley R."/>
            <person name="Clum A."/>
            <person name="Nolan M."/>
            <person name="Lipzen A."/>
            <person name="Salamov A."/>
            <person name="Henrissat B."/>
            <person name="Wiebenga A."/>
            <person name="De vries R.P."/>
            <person name="Grigoriev I.V."/>
            <person name="Mortensen U.H."/>
            <person name="Andersen M.R."/>
            <person name="Baker S.E."/>
        </authorList>
    </citation>
    <scope>NUCLEOTIDE SEQUENCE [LARGE SCALE GENOMIC DNA]</scope>
    <source>
        <strain evidence="2 3">CBS 707.79</strain>
    </source>
</reference>